<dbReference type="InterPro" id="IPR036942">
    <property type="entry name" value="Beta-barrel_TonB_sf"/>
</dbReference>
<feature type="short sequence motif" description="TonB box" evidence="10">
    <location>
        <begin position="42"/>
        <end position="48"/>
    </location>
</feature>
<keyword evidence="2 9" id="KW-0813">Transport</keyword>
<protein>
    <submittedName>
        <fullName evidence="15">TonB-dependent receptor</fullName>
    </submittedName>
</protein>
<evidence type="ECO:0000256" key="7">
    <source>
        <dbReference type="ARBA" id="ARBA00023136"/>
    </source>
</evidence>
<evidence type="ECO:0000256" key="3">
    <source>
        <dbReference type="ARBA" id="ARBA00022452"/>
    </source>
</evidence>
<comment type="similarity">
    <text evidence="9 11">Belongs to the TonB-dependent receptor family.</text>
</comment>
<feature type="signal peptide" evidence="12">
    <location>
        <begin position="1"/>
        <end position="22"/>
    </location>
</feature>
<dbReference type="PROSITE" id="PS00430">
    <property type="entry name" value="TONB_DEPENDENT_REC_1"/>
    <property type="match status" value="1"/>
</dbReference>
<dbReference type="Pfam" id="PF07715">
    <property type="entry name" value="Plug"/>
    <property type="match status" value="1"/>
</dbReference>
<dbReference type="InterPro" id="IPR037066">
    <property type="entry name" value="Plug_dom_sf"/>
</dbReference>
<dbReference type="InterPro" id="IPR012910">
    <property type="entry name" value="Plug_dom"/>
</dbReference>
<dbReference type="PROSITE" id="PS52016">
    <property type="entry name" value="TONB_DEPENDENT_REC_3"/>
    <property type="match status" value="1"/>
</dbReference>
<organism evidence="15 16">
    <name type="scientific">Halomonas colorata</name>
    <dbReference type="NCBI Taxonomy" id="2742615"/>
    <lineage>
        <taxon>Bacteria</taxon>
        <taxon>Pseudomonadati</taxon>
        <taxon>Pseudomonadota</taxon>
        <taxon>Gammaproteobacteria</taxon>
        <taxon>Oceanospirillales</taxon>
        <taxon>Halomonadaceae</taxon>
        <taxon>Halomonas</taxon>
    </lineage>
</organism>
<dbReference type="SUPFAM" id="SSF56935">
    <property type="entry name" value="Porins"/>
    <property type="match status" value="1"/>
</dbReference>
<dbReference type="InterPro" id="IPR010916">
    <property type="entry name" value="TonB_box_CS"/>
</dbReference>
<accession>A0ABR9G054</accession>
<gene>
    <name evidence="15" type="ORF">EI547_12620</name>
</gene>
<evidence type="ECO:0000256" key="1">
    <source>
        <dbReference type="ARBA" id="ARBA00004571"/>
    </source>
</evidence>
<keyword evidence="6 10" id="KW-0798">TonB box</keyword>
<dbReference type="CDD" id="cd01347">
    <property type="entry name" value="ligand_gated_channel"/>
    <property type="match status" value="1"/>
</dbReference>
<feature type="chain" id="PRO_5046423156" evidence="12">
    <location>
        <begin position="23"/>
        <end position="714"/>
    </location>
</feature>
<evidence type="ECO:0000313" key="15">
    <source>
        <dbReference type="EMBL" id="MBE0464289.1"/>
    </source>
</evidence>
<evidence type="ECO:0000313" key="16">
    <source>
        <dbReference type="Proteomes" id="UP001645038"/>
    </source>
</evidence>
<evidence type="ECO:0000256" key="5">
    <source>
        <dbReference type="ARBA" id="ARBA00022729"/>
    </source>
</evidence>
<keyword evidence="8 9" id="KW-0998">Cell outer membrane</keyword>
<evidence type="ECO:0000256" key="12">
    <source>
        <dbReference type="SAM" id="SignalP"/>
    </source>
</evidence>
<dbReference type="Gene3D" id="2.170.130.10">
    <property type="entry name" value="TonB-dependent receptor, plug domain"/>
    <property type="match status" value="1"/>
</dbReference>
<feature type="domain" description="TonB-dependent receptor-like beta-barrel" evidence="13">
    <location>
        <begin position="250"/>
        <end position="670"/>
    </location>
</feature>
<proteinExistence type="inferred from homology"/>
<sequence length="714" mass="78348">MNRTIVLSVGLLSGAFPLLAFAQTSNAQTAAAHTNESAAQETLVVVGSRTPTHISQISGAVHIVENEELQQQISTGGDLKTALGKLVPGLDFGPQGRTNAGQNMRGRSVQVLIDGVSLNNSRGLSRQFDAIDPFNIERVEVLSGTSSLYGGGATGGLINIITKQGESGAPHFETQASVTGGFNHSHDLDRRLSQSASGGNDTVQGRIGVSLVENGRQYDARGDEIFPDIAQSDLQDNRSLDILGNVRVELSDEQTLTLSGQLYESGKQGDRGVYYPNLAAAAPNLDDADIRDGFTADRDPRTDRKMFSVNYHHANLLNQDFYLQAFHREEESSFHPFPYAAQGGGYYFAASQQNTTLSGLKGLFSADLTDSLNLTYGADLDRESFDATQMRFDRAASDASGGLVQRADRITPRYPGFEIDTLALFAQSEWWATDQLQLSGGIRHQRMDVDIDDFNNVPGGSSDYDVTLYNVSALYDFDNGHQSWLGYSEGFELPDPSKYYGRAGQTVADNPLDGIKTQQVELGWRYRGGDWMTQAAVYYAWSDTAMELDSDLNVTQVDDDRRDYGLEASVTRFIGDHWEVGGTLHTLVSERKEDGRWQDRGITVAPYPSQDSLTAHIAWADNDRTLRLQGSHARDYKDSDDGRIDGFTTFDLIGSQDTALGTLSLGISNLTDEQYSTPWGQRAVGFYSPTYGPAYLYDYQGRGRTFTLGWSLDY</sequence>
<keyword evidence="3 9" id="KW-1134">Transmembrane beta strand</keyword>
<keyword evidence="7 9" id="KW-0472">Membrane</keyword>
<keyword evidence="4 9" id="KW-0812">Transmembrane</keyword>
<dbReference type="Gene3D" id="2.40.170.20">
    <property type="entry name" value="TonB-dependent receptor, beta-barrel domain"/>
    <property type="match status" value="1"/>
</dbReference>
<dbReference type="InterPro" id="IPR039426">
    <property type="entry name" value="TonB-dep_rcpt-like"/>
</dbReference>
<evidence type="ECO:0000256" key="10">
    <source>
        <dbReference type="PROSITE-ProRule" id="PRU10143"/>
    </source>
</evidence>
<evidence type="ECO:0000259" key="13">
    <source>
        <dbReference type="Pfam" id="PF00593"/>
    </source>
</evidence>
<dbReference type="Proteomes" id="UP001645038">
    <property type="component" value="Unassembled WGS sequence"/>
</dbReference>
<evidence type="ECO:0000256" key="4">
    <source>
        <dbReference type="ARBA" id="ARBA00022692"/>
    </source>
</evidence>
<feature type="domain" description="TonB-dependent receptor plug" evidence="14">
    <location>
        <begin position="55"/>
        <end position="156"/>
    </location>
</feature>
<reference evidence="15 16" key="1">
    <citation type="submission" date="2020-07" db="EMBL/GenBank/DDBJ databases">
        <title>Halophilic bacteria isolated from french cheeses.</title>
        <authorList>
            <person name="Kothe C.I."/>
            <person name="Farah-Kraiem B."/>
            <person name="Renault P."/>
            <person name="Dridi B."/>
        </authorList>
    </citation>
    <scope>NUCLEOTIDE SEQUENCE [LARGE SCALE GENOMIC DNA]</scope>
    <source>
        <strain evidence="15 16">FME20</strain>
    </source>
</reference>
<evidence type="ECO:0000256" key="9">
    <source>
        <dbReference type="PROSITE-ProRule" id="PRU01360"/>
    </source>
</evidence>
<dbReference type="PANTHER" id="PTHR30069">
    <property type="entry name" value="TONB-DEPENDENT OUTER MEMBRANE RECEPTOR"/>
    <property type="match status" value="1"/>
</dbReference>
<evidence type="ECO:0000256" key="8">
    <source>
        <dbReference type="ARBA" id="ARBA00023237"/>
    </source>
</evidence>
<keyword evidence="5 12" id="KW-0732">Signal</keyword>
<dbReference type="EMBL" id="RRZB01000031">
    <property type="protein sequence ID" value="MBE0464289.1"/>
    <property type="molecule type" value="Genomic_DNA"/>
</dbReference>
<evidence type="ECO:0000256" key="6">
    <source>
        <dbReference type="ARBA" id="ARBA00023077"/>
    </source>
</evidence>
<name>A0ABR9G054_9GAMM</name>
<evidence type="ECO:0000256" key="2">
    <source>
        <dbReference type="ARBA" id="ARBA00022448"/>
    </source>
</evidence>
<comment type="subcellular location">
    <subcellularLocation>
        <location evidence="1 9">Cell outer membrane</location>
        <topology evidence="1 9">Multi-pass membrane protein</topology>
    </subcellularLocation>
</comment>
<keyword evidence="15" id="KW-0675">Receptor</keyword>
<evidence type="ECO:0000256" key="11">
    <source>
        <dbReference type="RuleBase" id="RU003357"/>
    </source>
</evidence>
<comment type="caution">
    <text evidence="15">The sequence shown here is derived from an EMBL/GenBank/DDBJ whole genome shotgun (WGS) entry which is preliminary data.</text>
</comment>
<dbReference type="PANTHER" id="PTHR30069:SF42">
    <property type="entry name" value="FERRIC AEROBACTIN RECEPTOR"/>
    <property type="match status" value="1"/>
</dbReference>
<evidence type="ECO:0000259" key="14">
    <source>
        <dbReference type="Pfam" id="PF07715"/>
    </source>
</evidence>
<keyword evidence="16" id="KW-1185">Reference proteome</keyword>
<dbReference type="RefSeq" id="WP_192538798.1">
    <property type="nucleotide sequence ID" value="NZ_JABUZA010000028.1"/>
</dbReference>
<dbReference type="InterPro" id="IPR000531">
    <property type="entry name" value="Beta-barrel_TonB"/>
</dbReference>
<dbReference type="Pfam" id="PF00593">
    <property type="entry name" value="TonB_dep_Rec_b-barrel"/>
    <property type="match status" value="1"/>
</dbReference>